<dbReference type="Gene3D" id="3.40.50.1820">
    <property type="entry name" value="alpha/beta hydrolase"/>
    <property type="match status" value="1"/>
</dbReference>
<evidence type="ECO:0000313" key="3">
    <source>
        <dbReference type="EMBL" id="MFC5464009.1"/>
    </source>
</evidence>
<evidence type="ECO:0000256" key="1">
    <source>
        <dbReference type="ARBA" id="ARBA00022801"/>
    </source>
</evidence>
<dbReference type="PANTHER" id="PTHR22946:SF9">
    <property type="entry name" value="POLYKETIDE TRANSFERASE AF380"/>
    <property type="match status" value="1"/>
</dbReference>
<dbReference type="Pfam" id="PF00326">
    <property type="entry name" value="Peptidase_S9"/>
    <property type="match status" value="1"/>
</dbReference>
<feature type="domain" description="Peptidase S9 prolyl oligopeptidase catalytic" evidence="2">
    <location>
        <begin position="96"/>
        <end position="255"/>
    </location>
</feature>
<accession>A0ABW0LDX2</accession>
<keyword evidence="1" id="KW-0378">Hydrolase</keyword>
<dbReference type="EMBL" id="JBHSMC010000001">
    <property type="protein sequence ID" value="MFC5464009.1"/>
    <property type="molecule type" value="Genomic_DNA"/>
</dbReference>
<gene>
    <name evidence="3" type="primary">yjfP</name>
    <name evidence="3" type="ORF">ACFPM4_04450</name>
</gene>
<keyword evidence="4" id="KW-1185">Reference proteome</keyword>
<organism evidence="3 4">
    <name type="scientific">Lederbergia graminis</name>
    <dbReference type="NCBI Taxonomy" id="735518"/>
    <lineage>
        <taxon>Bacteria</taxon>
        <taxon>Bacillati</taxon>
        <taxon>Bacillota</taxon>
        <taxon>Bacilli</taxon>
        <taxon>Bacillales</taxon>
        <taxon>Bacillaceae</taxon>
        <taxon>Lederbergia</taxon>
    </lineage>
</organism>
<evidence type="ECO:0000259" key="2">
    <source>
        <dbReference type="Pfam" id="PF00326"/>
    </source>
</evidence>
<comment type="caution">
    <text evidence="3">The sequence shown here is derived from an EMBL/GenBank/DDBJ whole genome shotgun (WGS) entry which is preliminary data.</text>
</comment>
<dbReference type="InterPro" id="IPR050261">
    <property type="entry name" value="FrsA_esterase"/>
</dbReference>
<dbReference type="PANTHER" id="PTHR22946">
    <property type="entry name" value="DIENELACTONE HYDROLASE DOMAIN-CONTAINING PROTEIN-RELATED"/>
    <property type="match status" value="1"/>
</dbReference>
<dbReference type="InterPro" id="IPR029058">
    <property type="entry name" value="AB_hydrolase_fold"/>
</dbReference>
<sequence length="261" mass="29897">MIEIHNEVVKGIPLLHVVKNGNTNDKLPLIIFIHGFTSAKEHNLHFAYLLAEKGFRVILPDVIFHGERHTGESKNIIQFKFWNIVTHSILELDTLKDAFVEKGLVEEERIGLIGTSMGGVITFGALTQYKWINTAVSLMGSPAYEEFARMQIDHFRKAKIDLPLTQEQIDSIYSSLRKYDITAQPEALAGRPILFWHGKKDPTVPFQPTFNFYEQVKSDYAESPSNIEFIVDEQAAHKVTREALLRTIDWFEKHLLHKVNS</sequence>
<dbReference type="RefSeq" id="WP_144924376.1">
    <property type="nucleotide sequence ID" value="NZ_JBHSMC010000001.1"/>
</dbReference>
<reference evidence="4" key="1">
    <citation type="journal article" date="2019" name="Int. J. Syst. Evol. Microbiol.">
        <title>The Global Catalogue of Microorganisms (GCM) 10K type strain sequencing project: providing services to taxonomists for standard genome sequencing and annotation.</title>
        <authorList>
            <consortium name="The Broad Institute Genomics Platform"/>
            <consortium name="The Broad Institute Genome Sequencing Center for Infectious Disease"/>
            <person name="Wu L."/>
            <person name="Ma J."/>
        </authorList>
    </citation>
    <scope>NUCLEOTIDE SEQUENCE [LARGE SCALE GENOMIC DNA]</scope>
    <source>
        <strain evidence="4">CGMCC 1.12237</strain>
    </source>
</reference>
<dbReference type="Proteomes" id="UP001596147">
    <property type="component" value="Unassembled WGS sequence"/>
</dbReference>
<dbReference type="SUPFAM" id="SSF53474">
    <property type="entry name" value="alpha/beta-Hydrolases"/>
    <property type="match status" value="1"/>
</dbReference>
<dbReference type="NCBIfam" id="NF007857">
    <property type="entry name" value="PRK10566.1"/>
    <property type="match status" value="1"/>
</dbReference>
<protein>
    <submittedName>
        <fullName evidence="3">Esterase</fullName>
    </submittedName>
</protein>
<evidence type="ECO:0000313" key="4">
    <source>
        <dbReference type="Proteomes" id="UP001596147"/>
    </source>
</evidence>
<dbReference type="InterPro" id="IPR001375">
    <property type="entry name" value="Peptidase_S9_cat"/>
</dbReference>
<name>A0ABW0LDX2_9BACI</name>
<proteinExistence type="predicted"/>